<dbReference type="AlphaFoldDB" id="A0AAW1FN60"/>
<dbReference type="Proteomes" id="UP001488805">
    <property type="component" value="Unassembled WGS sequence"/>
</dbReference>
<sequence>MARKCMKRQVNTCGPPVDVERVDMQVKTERQRSQRAHYKPWLEESTLSSQSAADSTGRDEEREESTDTITG</sequence>
<feature type="region of interest" description="Disordered" evidence="1">
    <location>
        <begin position="24"/>
        <end position="71"/>
    </location>
</feature>
<gene>
    <name evidence="2" type="ORF">VZT92_005978</name>
</gene>
<feature type="compositionally biased region" description="Polar residues" evidence="1">
    <location>
        <begin position="45"/>
        <end position="54"/>
    </location>
</feature>
<feature type="compositionally biased region" description="Acidic residues" evidence="1">
    <location>
        <begin position="61"/>
        <end position="71"/>
    </location>
</feature>
<organism evidence="2 3">
    <name type="scientific">Zoarces viviparus</name>
    <name type="common">Viviparous eelpout</name>
    <name type="synonym">Blennius viviparus</name>
    <dbReference type="NCBI Taxonomy" id="48416"/>
    <lineage>
        <taxon>Eukaryota</taxon>
        <taxon>Metazoa</taxon>
        <taxon>Chordata</taxon>
        <taxon>Craniata</taxon>
        <taxon>Vertebrata</taxon>
        <taxon>Euteleostomi</taxon>
        <taxon>Actinopterygii</taxon>
        <taxon>Neopterygii</taxon>
        <taxon>Teleostei</taxon>
        <taxon>Neoteleostei</taxon>
        <taxon>Acanthomorphata</taxon>
        <taxon>Eupercaria</taxon>
        <taxon>Perciformes</taxon>
        <taxon>Cottioidei</taxon>
        <taxon>Zoarcales</taxon>
        <taxon>Zoarcidae</taxon>
        <taxon>Zoarcinae</taxon>
        <taxon>Zoarces</taxon>
    </lineage>
</organism>
<keyword evidence="3" id="KW-1185">Reference proteome</keyword>
<protein>
    <submittedName>
        <fullName evidence="2">Uncharacterized protein</fullName>
    </submittedName>
</protein>
<reference evidence="2 3" key="1">
    <citation type="journal article" date="2024" name="Genome Biol. Evol.">
        <title>Chromosome-level genome assembly of the viviparous eelpout Zoarces viviparus.</title>
        <authorList>
            <person name="Fuhrmann N."/>
            <person name="Brasseur M.V."/>
            <person name="Bakowski C.E."/>
            <person name="Podsiadlowski L."/>
            <person name="Prost S."/>
            <person name="Krehenwinkel H."/>
            <person name="Mayer C."/>
        </authorList>
    </citation>
    <scope>NUCLEOTIDE SEQUENCE [LARGE SCALE GENOMIC DNA]</scope>
    <source>
        <strain evidence="2">NO-MEL_2022_Ind0_liver</strain>
    </source>
</reference>
<accession>A0AAW1FN60</accession>
<evidence type="ECO:0000313" key="2">
    <source>
        <dbReference type="EMBL" id="KAK9536170.1"/>
    </source>
</evidence>
<evidence type="ECO:0000256" key="1">
    <source>
        <dbReference type="SAM" id="MobiDB-lite"/>
    </source>
</evidence>
<proteinExistence type="predicted"/>
<comment type="caution">
    <text evidence="2">The sequence shown here is derived from an EMBL/GenBank/DDBJ whole genome shotgun (WGS) entry which is preliminary data.</text>
</comment>
<name>A0AAW1FN60_ZOAVI</name>
<dbReference type="EMBL" id="JBCEZU010000045">
    <property type="protein sequence ID" value="KAK9536170.1"/>
    <property type="molecule type" value="Genomic_DNA"/>
</dbReference>
<evidence type="ECO:0000313" key="3">
    <source>
        <dbReference type="Proteomes" id="UP001488805"/>
    </source>
</evidence>